<organism evidence="1 2">
    <name type="scientific">Ricinus communis</name>
    <name type="common">Castor bean</name>
    <dbReference type="NCBI Taxonomy" id="3988"/>
    <lineage>
        <taxon>Eukaryota</taxon>
        <taxon>Viridiplantae</taxon>
        <taxon>Streptophyta</taxon>
        <taxon>Embryophyta</taxon>
        <taxon>Tracheophyta</taxon>
        <taxon>Spermatophyta</taxon>
        <taxon>Magnoliopsida</taxon>
        <taxon>eudicotyledons</taxon>
        <taxon>Gunneridae</taxon>
        <taxon>Pentapetalae</taxon>
        <taxon>rosids</taxon>
        <taxon>fabids</taxon>
        <taxon>Malpighiales</taxon>
        <taxon>Euphorbiaceae</taxon>
        <taxon>Acalyphoideae</taxon>
        <taxon>Acalypheae</taxon>
        <taxon>Ricinus</taxon>
    </lineage>
</organism>
<evidence type="ECO:0000313" key="2">
    <source>
        <dbReference type="Proteomes" id="UP000008311"/>
    </source>
</evidence>
<dbReference type="Proteomes" id="UP000008311">
    <property type="component" value="Unassembled WGS sequence"/>
</dbReference>
<dbReference type="AlphaFoldDB" id="B9SZ74"/>
<proteinExistence type="predicted"/>
<name>B9SZ74_RICCO</name>
<dbReference type="InParanoid" id="B9SZ74"/>
<sequence>MFQLAEERERERERGREYVFRETNRRDERRGELKYAKPEKKKVLVNWVADPQPNNQERGCGIQDGIWFYGYWLQVLVV</sequence>
<gene>
    <name evidence="1" type="ORF">RCOM_0484620</name>
</gene>
<keyword evidence="2" id="KW-1185">Reference proteome</keyword>
<reference evidence="2" key="1">
    <citation type="journal article" date="2010" name="Nat. Biotechnol.">
        <title>Draft genome sequence of the oilseed species Ricinus communis.</title>
        <authorList>
            <person name="Chan A.P."/>
            <person name="Crabtree J."/>
            <person name="Zhao Q."/>
            <person name="Lorenzi H."/>
            <person name="Orvis J."/>
            <person name="Puiu D."/>
            <person name="Melake-Berhan A."/>
            <person name="Jones K.M."/>
            <person name="Redman J."/>
            <person name="Chen G."/>
            <person name="Cahoon E.B."/>
            <person name="Gedil M."/>
            <person name="Stanke M."/>
            <person name="Haas B.J."/>
            <person name="Wortman J.R."/>
            <person name="Fraser-Liggett C.M."/>
            <person name="Ravel J."/>
            <person name="Rabinowicz P.D."/>
        </authorList>
    </citation>
    <scope>NUCLEOTIDE SEQUENCE [LARGE SCALE GENOMIC DNA]</scope>
    <source>
        <strain evidence="2">cv. Hale</strain>
    </source>
</reference>
<evidence type="ECO:0000313" key="1">
    <source>
        <dbReference type="EMBL" id="EEF31105.1"/>
    </source>
</evidence>
<dbReference type="EMBL" id="EQ974266">
    <property type="protein sequence ID" value="EEF31105.1"/>
    <property type="molecule type" value="Genomic_DNA"/>
</dbReference>
<protein>
    <submittedName>
        <fullName evidence="1">Uncharacterized protein</fullName>
    </submittedName>
</protein>
<accession>B9SZ74</accession>